<proteinExistence type="predicted"/>
<feature type="non-terminal residue" evidence="1">
    <location>
        <position position="22"/>
    </location>
</feature>
<evidence type="ECO:0000313" key="1">
    <source>
        <dbReference type="EMBL" id="TYR37702.1"/>
    </source>
</evidence>
<keyword evidence="2" id="KW-1185">Reference proteome</keyword>
<gene>
    <name evidence="1" type="ORF">FY004_39705</name>
</gene>
<comment type="caution">
    <text evidence="1">The sequence shown here is derived from an EMBL/GenBank/DDBJ whole genome shotgun (WGS) entry which is preliminary data.</text>
</comment>
<dbReference type="EMBL" id="VSZQ01000589">
    <property type="protein sequence ID" value="TYR37702.1"/>
    <property type="molecule type" value="Genomic_DNA"/>
</dbReference>
<name>A0A5D4HBK9_9ACTN</name>
<reference evidence="1 2" key="1">
    <citation type="submission" date="2019-08" db="EMBL/GenBank/DDBJ databases">
        <title>Draft genome for granaticin producer strain Streptomyces parvus C05.</title>
        <authorList>
            <person name="Gonzalez-Pimentel J.L."/>
        </authorList>
    </citation>
    <scope>NUCLEOTIDE SEQUENCE [LARGE SCALE GENOMIC DNA]</scope>
    <source>
        <strain evidence="1 2">C05</strain>
    </source>
</reference>
<sequence>MSVVSGAVHTGVMCRSIKTLRP</sequence>
<dbReference type="AlphaFoldDB" id="A0A5D4HBK9"/>
<organism evidence="1 2">
    <name type="scientific">Streptomyces parvus</name>
    <dbReference type="NCBI Taxonomy" id="66428"/>
    <lineage>
        <taxon>Bacteria</taxon>
        <taxon>Bacillati</taxon>
        <taxon>Actinomycetota</taxon>
        <taxon>Actinomycetes</taxon>
        <taxon>Kitasatosporales</taxon>
        <taxon>Streptomycetaceae</taxon>
        <taxon>Streptomyces</taxon>
    </lineage>
</organism>
<dbReference type="Proteomes" id="UP000323242">
    <property type="component" value="Unassembled WGS sequence"/>
</dbReference>
<protein>
    <submittedName>
        <fullName evidence="1">DUF2277 domain-containing protein</fullName>
    </submittedName>
</protein>
<accession>A0A5D4HBK9</accession>
<evidence type="ECO:0000313" key="2">
    <source>
        <dbReference type="Proteomes" id="UP000323242"/>
    </source>
</evidence>